<gene>
    <name evidence="1" type="ORF">AGR7A_pAt20122</name>
</gene>
<dbReference type="Gene3D" id="3.90.1530.10">
    <property type="entry name" value="Conserved hypothetical protein from pyrococcus furiosus pfu- 392566-001, ParB domain"/>
    <property type="match status" value="1"/>
</dbReference>
<dbReference type="AlphaFoldDB" id="A0A1S7U8J2"/>
<reference evidence="1" key="1">
    <citation type="submission" date="2016-01" db="EMBL/GenBank/DDBJ databases">
        <authorList>
            <person name="Regsiter A."/>
            <person name="william w."/>
        </authorList>
    </citation>
    <scope>NUCLEOTIDE SEQUENCE</scope>
    <source>
        <strain evidence="1">NCPPB 1641</strain>
    </source>
</reference>
<protein>
    <submittedName>
        <fullName evidence="1">Transcriptional regulator</fullName>
    </submittedName>
</protein>
<keyword evidence="2" id="KW-1185">Reference proteome</keyword>
<proteinExistence type="predicted"/>
<dbReference type="Proteomes" id="UP000192140">
    <property type="component" value="Unassembled WGS sequence"/>
</dbReference>
<name>A0A1S7U8J2_9HYPH</name>
<evidence type="ECO:0000313" key="1">
    <source>
        <dbReference type="EMBL" id="CVI63167.1"/>
    </source>
</evidence>
<dbReference type="CDD" id="cd16400">
    <property type="entry name" value="ParB_Srx_like_nuclease"/>
    <property type="match status" value="1"/>
</dbReference>
<dbReference type="EMBL" id="FCNP01000049">
    <property type="protein sequence ID" value="CVI63167.1"/>
    <property type="molecule type" value="Genomic_DNA"/>
</dbReference>
<dbReference type="RefSeq" id="WP_080855095.1">
    <property type="nucleotide sequence ID" value="NZ_LT009777.1"/>
</dbReference>
<dbReference type="SUPFAM" id="SSF110849">
    <property type="entry name" value="ParB/Sulfiredoxin"/>
    <property type="match status" value="1"/>
</dbReference>
<evidence type="ECO:0000313" key="2">
    <source>
        <dbReference type="Proteomes" id="UP000192140"/>
    </source>
</evidence>
<organism evidence="1 2">
    <name type="scientific">Agrobacterium deltaense NCPPB 1641</name>
    <dbReference type="NCBI Taxonomy" id="1183425"/>
    <lineage>
        <taxon>Bacteria</taxon>
        <taxon>Pseudomonadati</taxon>
        <taxon>Pseudomonadota</taxon>
        <taxon>Alphaproteobacteria</taxon>
        <taxon>Hyphomicrobiales</taxon>
        <taxon>Rhizobiaceae</taxon>
        <taxon>Rhizobium/Agrobacterium group</taxon>
        <taxon>Agrobacterium</taxon>
    </lineage>
</organism>
<accession>A0A1S7U8J2</accession>
<sequence>MTFSELRLVPPSTLSPHEEIIPGRVNEVTDLLVRDQSWTSPICIERKSRCIMDGHHRHAAALRLGLKLVPVVTFDYENVRLGSWRADMSFEPDEIVERAQRGLLFPHKSTRHVFPPVRVVPIPLHQLVMPGVERTI</sequence>
<dbReference type="InterPro" id="IPR036086">
    <property type="entry name" value="ParB/Sulfiredoxin_sf"/>
</dbReference>
<comment type="caution">
    <text evidence="1">The sequence shown here is derived from an EMBL/GenBank/DDBJ whole genome shotgun (WGS) entry which is preliminary data.</text>
</comment>